<evidence type="ECO:0000313" key="2">
    <source>
        <dbReference type="Proteomes" id="UP000682782"/>
    </source>
</evidence>
<keyword evidence="1" id="KW-0489">Methyltransferase</keyword>
<proteinExistence type="predicted"/>
<reference evidence="1" key="1">
    <citation type="submission" date="2021-01" db="EMBL/GenBank/DDBJ databases">
        <title>Complete genome sequence of Clostridiales bacterium R-7.</title>
        <authorList>
            <person name="Mahoney-Kurpe S.C."/>
            <person name="Palevich N."/>
            <person name="Koike S."/>
            <person name="Moon C.D."/>
            <person name="Attwood G.T."/>
        </authorList>
    </citation>
    <scope>NUCLEOTIDE SEQUENCE</scope>
    <source>
        <strain evidence="1">R-7</strain>
    </source>
</reference>
<organism evidence="1 2">
    <name type="scientific">Aristaeella hokkaidonensis</name>
    <dbReference type="NCBI Taxonomy" id="3046382"/>
    <lineage>
        <taxon>Bacteria</taxon>
        <taxon>Bacillati</taxon>
        <taxon>Bacillota</taxon>
        <taxon>Clostridia</taxon>
        <taxon>Eubacteriales</taxon>
        <taxon>Aristaeellaceae</taxon>
        <taxon>Aristaeella</taxon>
    </lineage>
</organism>
<dbReference type="EMBL" id="CP068393">
    <property type="protein sequence ID" value="QUC67646.1"/>
    <property type="molecule type" value="Genomic_DNA"/>
</dbReference>
<keyword evidence="2" id="KW-1185">Reference proteome</keyword>
<evidence type="ECO:0000313" key="1">
    <source>
        <dbReference type="EMBL" id="QUC67646.1"/>
    </source>
</evidence>
<dbReference type="Proteomes" id="UP000682782">
    <property type="component" value="Chromosome"/>
</dbReference>
<gene>
    <name evidence="1" type="ORF">JYE49_02790</name>
</gene>
<protein>
    <submittedName>
        <fullName evidence="1">Class I SAM-dependent methyltransferase</fullName>
    </submittedName>
</protein>
<keyword evidence="1" id="KW-0808">Transferase</keyword>
<accession>A0AC61NAT5</accession>
<sequence length="200" mass="23116">MNQNDSLKWYQDHTEEFIARTADVDMTAHYNRFLEQVAPGGHILDLGCGAGKASLYFTRNGYQVLAVDGCKELCDFTRKRVGCPVRHMFFEELDYTNTFDAVWACASLLHVCKSDLPDIFRRIHRALKPDGVFYASFKYGTEEREKNGRLFSDFTEESLRALTDEVGGFRITDMWLTHDARPERQDESWVNMFCIAEKAE</sequence>
<name>A0AC61NAT5_9FIRM</name>